<evidence type="ECO:0000313" key="2">
    <source>
        <dbReference type="Proteomes" id="UP000179797"/>
    </source>
</evidence>
<dbReference type="EMBL" id="JRYR02000002">
    <property type="protein sequence ID" value="OHX63963.1"/>
    <property type="molecule type" value="Genomic_DNA"/>
</dbReference>
<name>A0A1S1YSX2_FLAPC</name>
<keyword evidence="2" id="KW-1185">Reference proteome</keyword>
<comment type="caution">
    <text evidence="1">The sequence shown here is derived from an EMBL/GenBank/DDBJ whole genome shotgun (WGS) entry which is preliminary data.</text>
</comment>
<gene>
    <name evidence="1" type="ORF">NH26_20345</name>
</gene>
<sequence length="185" mass="21945">MNSYRKIIDKFKSSKEESLLIDFKCIHNGKEAYGESDDINYINRKNLILELYEKYSAEDKTLIKWLLQEELKGFEFDIPVYTTDLCAFMLYKHMTIEDVYDLYDAKFGAGSDHQACIDIELIFGQNKDEIKAYLKSECTQKELNNEILETIECYELNKNAKFKSREEYIEYFETKKFEALKFDLG</sequence>
<dbReference type="AlphaFoldDB" id="A0A1S1YSX2"/>
<dbReference type="Proteomes" id="UP000179797">
    <property type="component" value="Unassembled WGS sequence"/>
</dbReference>
<reference evidence="1 2" key="1">
    <citation type="journal article" date="2012" name="Int. J. Syst. Evol. Microbiol.">
        <title>Flammeovirga pacifica sp. nov., isolated from deep-sea sediment.</title>
        <authorList>
            <person name="Xu H."/>
            <person name="Fu Y."/>
            <person name="Yang N."/>
            <person name="Ding Z."/>
            <person name="Lai Q."/>
            <person name="Zeng R."/>
        </authorList>
    </citation>
    <scope>NUCLEOTIDE SEQUENCE [LARGE SCALE GENOMIC DNA]</scope>
    <source>
        <strain evidence="2">DSM 24597 / LMG 26175 / WPAGA1</strain>
    </source>
</reference>
<dbReference type="RefSeq" id="WP_044217935.1">
    <property type="nucleotide sequence ID" value="NZ_JRYR02000002.1"/>
</dbReference>
<dbReference type="STRING" id="915059.NH26_20345"/>
<organism evidence="1 2">
    <name type="scientific">Flammeovirga pacifica</name>
    <dbReference type="NCBI Taxonomy" id="915059"/>
    <lineage>
        <taxon>Bacteria</taxon>
        <taxon>Pseudomonadati</taxon>
        <taxon>Bacteroidota</taxon>
        <taxon>Cytophagia</taxon>
        <taxon>Cytophagales</taxon>
        <taxon>Flammeovirgaceae</taxon>
        <taxon>Flammeovirga</taxon>
    </lineage>
</organism>
<dbReference type="OrthoDB" id="6637343at2"/>
<evidence type="ECO:0000313" key="1">
    <source>
        <dbReference type="EMBL" id="OHX63963.1"/>
    </source>
</evidence>
<protein>
    <submittedName>
        <fullName evidence="1">Uncharacterized protein</fullName>
    </submittedName>
</protein>
<proteinExistence type="predicted"/>
<accession>A0A1S1YSX2</accession>